<reference evidence="3 4" key="1">
    <citation type="journal article" date="2015" name="Genome Announc.">
        <title>Expanding the biotechnology potential of lactobacilli through comparative genomics of 213 strains and associated genera.</title>
        <authorList>
            <person name="Sun Z."/>
            <person name="Harris H.M."/>
            <person name="McCann A."/>
            <person name="Guo C."/>
            <person name="Argimon S."/>
            <person name="Zhang W."/>
            <person name="Yang X."/>
            <person name="Jeffery I.B."/>
            <person name="Cooney J.C."/>
            <person name="Kagawa T.F."/>
            <person name="Liu W."/>
            <person name="Song Y."/>
            <person name="Salvetti E."/>
            <person name="Wrobel A."/>
            <person name="Rasinkangas P."/>
            <person name="Parkhill J."/>
            <person name="Rea M.C."/>
            <person name="O'Sullivan O."/>
            <person name="Ritari J."/>
            <person name="Douillard F.P."/>
            <person name="Paul Ross R."/>
            <person name="Yang R."/>
            <person name="Briner A.E."/>
            <person name="Felis G.E."/>
            <person name="de Vos W.M."/>
            <person name="Barrangou R."/>
            <person name="Klaenhammer T.R."/>
            <person name="Caufield P.W."/>
            <person name="Cui Y."/>
            <person name="Zhang H."/>
            <person name="O'Toole P.W."/>
        </authorList>
    </citation>
    <scope>NUCLEOTIDE SEQUENCE [LARGE SCALE GENOMIC DNA]</scope>
    <source>
        <strain evidence="3 4">DSM 16698</strain>
    </source>
</reference>
<dbReference type="SUPFAM" id="SSF55874">
    <property type="entry name" value="ATPase domain of HSP90 chaperone/DNA topoisomerase II/histidine kinase"/>
    <property type="match status" value="1"/>
</dbReference>
<dbReference type="AlphaFoldDB" id="A0A0R2KFT4"/>
<keyword evidence="3" id="KW-0418">Kinase</keyword>
<organism evidence="3 4">
    <name type="scientific">Lactobacillus amylovorus subsp. animalium DSM 16698</name>
    <dbReference type="NCBI Taxonomy" id="695563"/>
    <lineage>
        <taxon>Bacteria</taxon>
        <taxon>Bacillati</taxon>
        <taxon>Bacillota</taxon>
        <taxon>Bacilli</taxon>
        <taxon>Lactobacillales</taxon>
        <taxon>Lactobacillaceae</taxon>
        <taxon>Lactobacillus</taxon>
        <taxon>Lactobacillus amylovorus subsp. animalium</taxon>
    </lineage>
</organism>
<evidence type="ECO:0000259" key="2">
    <source>
        <dbReference type="Pfam" id="PF14501"/>
    </source>
</evidence>
<dbReference type="RefSeq" id="WP_156405818.1">
    <property type="nucleotide sequence ID" value="NZ_JQBQ01000048.1"/>
</dbReference>
<keyword evidence="1" id="KW-1133">Transmembrane helix</keyword>
<dbReference type="PANTHER" id="PTHR40448">
    <property type="entry name" value="TWO-COMPONENT SENSOR HISTIDINE KINASE"/>
    <property type="match status" value="1"/>
</dbReference>
<dbReference type="InterPro" id="IPR036890">
    <property type="entry name" value="HATPase_C_sf"/>
</dbReference>
<evidence type="ECO:0000313" key="3">
    <source>
        <dbReference type="EMBL" id="KRN88249.1"/>
    </source>
</evidence>
<dbReference type="GO" id="GO:0016301">
    <property type="term" value="F:kinase activity"/>
    <property type="evidence" value="ECO:0007669"/>
    <property type="project" value="UniProtKB-KW"/>
</dbReference>
<feature type="domain" description="Sensor histidine kinase NatK-like C-terminal" evidence="2">
    <location>
        <begin position="142"/>
        <end position="244"/>
    </location>
</feature>
<sequence>MSLLLLVEVAQILLGFYIYYSFVHIQRDLMQKKEQETLKKYAASLEQNQLQLRKFKHDYQNMLTSLKLSAANGDNQELLDKLEHYSNTQINNQDLWRFNDVDNIHNDLIKSIIISKLNEIHQKKIPYHFECKQNIEKLPNVDPFDLVRIIGVTFDNAIEASKNLPNAQVNVMIYQDQPGEFEYEIDNRCRDSDLSVEKMSKAGFTTKKGHKGLGLANVDDIAKKYDQMYIDRSIKDGWFKFTIVVE</sequence>
<evidence type="ECO:0000313" key="4">
    <source>
        <dbReference type="Proteomes" id="UP000051529"/>
    </source>
</evidence>
<proteinExistence type="predicted"/>
<dbReference type="GO" id="GO:0042802">
    <property type="term" value="F:identical protein binding"/>
    <property type="evidence" value="ECO:0007669"/>
    <property type="project" value="TreeGrafter"/>
</dbReference>
<gene>
    <name evidence="3" type="ORF">IV44_GL001350</name>
</gene>
<comment type="caution">
    <text evidence="3">The sequence shown here is derived from an EMBL/GenBank/DDBJ whole genome shotgun (WGS) entry which is preliminary data.</text>
</comment>
<dbReference type="Proteomes" id="UP000051529">
    <property type="component" value="Unassembled WGS sequence"/>
</dbReference>
<dbReference type="InterPro" id="IPR032834">
    <property type="entry name" value="NatK-like_C"/>
</dbReference>
<feature type="transmembrane region" description="Helical" evidence="1">
    <location>
        <begin position="6"/>
        <end position="23"/>
    </location>
</feature>
<keyword evidence="3" id="KW-0808">Transferase</keyword>
<protein>
    <submittedName>
        <fullName evidence="3">Histidine kinase</fullName>
    </submittedName>
</protein>
<keyword evidence="1" id="KW-0812">Transmembrane</keyword>
<dbReference type="PATRIC" id="fig|695563.3.peg.1414"/>
<dbReference type="EMBL" id="JQBQ01000048">
    <property type="protein sequence ID" value="KRN88249.1"/>
    <property type="molecule type" value="Genomic_DNA"/>
</dbReference>
<dbReference type="Pfam" id="PF14501">
    <property type="entry name" value="HATPase_c_5"/>
    <property type="match status" value="1"/>
</dbReference>
<name>A0A0R2KFT4_LACAM</name>
<dbReference type="PANTHER" id="PTHR40448:SF1">
    <property type="entry name" value="TWO-COMPONENT SENSOR HISTIDINE KINASE"/>
    <property type="match status" value="1"/>
</dbReference>
<accession>A0A0R2KFT4</accession>
<dbReference type="Gene3D" id="3.30.565.10">
    <property type="entry name" value="Histidine kinase-like ATPase, C-terminal domain"/>
    <property type="match status" value="1"/>
</dbReference>
<keyword evidence="1" id="KW-0472">Membrane</keyword>
<evidence type="ECO:0000256" key="1">
    <source>
        <dbReference type="SAM" id="Phobius"/>
    </source>
</evidence>